<dbReference type="InterPro" id="IPR002591">
    <property type="entry name" value="Phosphodiest/P_Trfase"/>
</dbReference>
<dbReference type="GO" id="GO:0004035">
    <property type="term" value="F:alkaline phosphatase activity"/>
    <property type="evidence" value="ECO:0007669"/>
    <property type="project" value="InterPro"/>
</dbReference>
<dbReference type="Gene3D" id="3.30.1360.150">
    <property type="match status" value="1"/>
</dbReference>
<dbReference type="PIRSF" id="PIRSF031924">
    <property type="entry name" value="Pi-irrepressible_AP"/>
    <property type="match status" value="1"/>
</dbReference>
<dbReference type="EMBL" id="DRQG01000035">
    <property type="protein sequence ID" value="HGY54943.1"/>
    <property type="molecule type" value="Genomic_DNA"/>
</dbReference>
<accession>A0A7V4TZQ1</accession>
<dbReference type="InterPro" id="IPR017850">
    <property type="entry name" value="Alkaline_phosphatase_core_sf"/>
</dbReference>
<keyword evidence="1 4" id="KW-0597">Phosphoprotein</keyword>
<dbReference type="PANTHER" id="PTHR10151:SF120">
    <property type="entry name" value="BIS(5'-ADENOSYL)-TRIPHOSPHATASE"/>
    <property type="match status" value="1"/>
</dbReference>
<dbReference type="AlphaFoldDB" id="A0A7V4TZQ1"/>
<dbReference type="GO" id="GO:0046872">
    <property type="term" value="F:metal ion binding"/>
    <property type="evidence" value="ECO:0007669"/>
    <property type="project" value="UniProtKB-KW"/>
</dbReference>
<evidence type="ECO:0000313" key="6">
    <source>
        <dbReference type="EMBL" id="HGY54943.1"/>
    </source>
</evidence>
<feature type="binding site" evidence="5">
    <location>
        <position position="103"/>
    </location>
    <ligand>
        <name>substrate</name>
    </ligand>
</feature>
<evidence type="ECO:0000256" key="2">
    <source>
        <dbReference type="ARBA" id="ARBA00022723"/>
    </source>
</evidence>
<comment type="caution">
    <text evidence="6">The sequence shown here is derived from an EMBL/GenBank/DDBJ whole genome shotgun (WGS) entry which is preliminary data.</text>
</comment>
<evidence type="ECO:0000256" key="3">
    <source>
        <dbReference type="ARBA" id="ARBA00022729"/>
    </source>
</evidence>
<feature type="binding site" evidence="5">
    <location>
        <begin position="178"/>
        <end position="180"/>
    </location>
    <ligand>
        <name>substrate</name>
    </ligand>
</feature>
<evidence type="ECO:0000256" key="5">
    <source>
        <dbReference type="PIRSR" id="PIRSR031924-51"/>
    </source>
</evidence>
<feature type="active site" description="Phosphothreonine intermediate" evidence="4">
    <location>
        <position position="82"/>
    </location>
</feature>
<gene>
    <name evidence="6" type="ORF">ENK44_04530</name>
</gene>
<keyword evidence="3" id="KW-0732">Signal</keyword>
<dbReference type="Pfam" id="PF01663">
    <property type="entry name" value="Phosphodiest"/>
    <property type="match status" value="1"/>
</dbReference>
<dbReference type="CDD" id="cd16016">
    <property type="entry name" value="AP-SPAP"/>
    <property type="match status" value="1"/>
</dbReference>
<organism evidence="6">
    <name type="scientific">Caldithrix abyssi</name>
    <dbReference type="NCBI Taxonomy" id="187145"/>
    <lineage>
        <taxon>Bacteria</taxon>
        <taxon>Pseudomonadati</taxon>
        <taxon>Calditrichota</taxon>
        <taxon>Calditrichia</taxon>
        <taxon>Calditrichales</taxon>
        <taxon>Calditrichaceae</taxon>
        <taxon>Caldithrix</taxon>
    </lineage>
</organism>
<dbReference type="SUPFAM" id="SSF53649">
    <property type="entry name" value="Alkaline phosphatase-like"/>
    <property type="match status" value="1"/>
</dbReference>
<proteinExistence type="predicted"/>
<dbReference type="InterPro" id="IPR026263">
    <property type="entry name" value="Alkaline_phosphatase_prok"/>
</dbReference>
<dbReference type="PANTHER" id="PTHR10151">
    <property type="entry name" value="ECTONUCLEOTIDE PYROPHOSPHATASE/PHOSPHODIESTERASE"/>
    <property type="match status" value="1"/>
</dbReference>
<protein>
    <submittedName>
        <fullName evidence="6">Alkaline phosphatase family protein</fullName>
    </submittedName>
</protein>
<evidence type="ECO:0000256" key="4">
    <source>
        <dbReference type="PIRSR" id="PIRSR031924-50"/>
    </source>
</evidence>
<sequence>MRQIFYSRFYWFILGTILFIDQSFATDTPKLPRLVLQITVDQLRGDLVNRYGAGLENGGFNYLLSHGAVFTDAHHRHANTETVVGHTTLATGTDPAIHGMISNVWIDRKTGATVYNVQDPDYPLVGAAGTDKKTEIDPTQRAATTDGRSPRSILTSTIGDEIRLHFGTQAKVFSVSVKDRAAISMGGHSGQAYWFSKSEGRFVTSSYYRKDYPDWVTAWNASGKVASYAGREWKLTLDRSLYLFADKDDQPWEMDLPGWGRTFPHHYGPVDGKFYTGFLTMSPAGDELTVDFAKALLDNEKLGQDEIPDYLSISLSSTDYVGHVFGPSSLEAEDNIKRLDRTLQNLLEYVDKKVGLDKTLIVLSADHGATEATDYLKTLGIESGQFNFEKAEKEPWLARLRKRFGLKKGGLIKGFIKPYVYLNHTDIAKAGLNLDEVEGAVAEELQKLPGIAYAVTSSSLRRGTVPDTEVMQAVLANFNTDRSGDIHIVFEPHWYVADFDGMHVTSVHGSPWSYDTYVPLIFSGPGIRPDHIYRRVETVDVAATIAELLGTKPPSGSAGVPLTEVFESNE</sequence>
<evidence type="ECO:0000256" key="1">
    <source>
        <dbReference type="ARBA" id="ARBA00022553"/>
    </source>
</evidence>
<dbReference type="Gene3D" id="3.40.720.10">
    <property type="entry name" value="Alkaline Phosphatase, subunit A"/>
    <property type="match status" value="1"/>
</dbReference>
<reference evidence="6" key="1">
    <citation type="journal article" date="2020" name="mSystems">
        <title>Genome- and Community-Level Interaction Insights into Carbon Utilization and Element Cycling Functions of Hydrothermarchaeota in Hydrothermal Sediment.</title>
        <authorList>
            <person name="Zhou Z."/>
            <person name="Liu Y."/>
            <person name="Xu W."/>
            <person name="Pan J."/>
            <person name="Luo Z.H."/>
            <person name="Li M."/>
        </authorList>
    </citation>
    <scope>NUCLEOTIDE SEQUENCE [LARGE SCALE GENOMIC DNA]</scope>
    <source>
        <strain evidence="6">HyVt-577</strain>
    </source>
</reference>
<name>A0A7V4TZQ1_CALAY</name>
<keyword evidence="2" id="KW-0479">Metal-binding</keyword>
<dbReference type="Proteomes" id="UP000885779">
    <property type="component" value="Unassembled WGS sequence"/>
</dbReference>